<name>A0A1M6QVF5_PSETH</name>
<dbReference type="EMBL" id="FRAP01000004">
    <property type="protein sequence ID" value="SHK24221.1"/>
    <property type="molecule type" value="Genomic_DNA"/>
</dbReference>
<proteinExistence type="predicted"/>
<keyword evidence="1" id="KW-0472">Membrane</keyword>
<keyword evidence="1" id="KW-0812">Transmembrane</keyword>
<evidence type="ECO:0000313" key="3">
    <source>
        <dbReference type="Proteomes" id="UP000184363"/>
    </source>
</evidence>
<accession>A0A1M6QVF5</accession>
<protein>
    <recommendedName>
        <fullName evidence="4">Transmembrane protein</fullName>
    </recommendedName>
</protein>
<dbReference type="OrthoDB" id="4773013at2"/>
<gene>
    <name evidence="2" type="ORF">SAMN05443637_10435</name>
</gene>
<dbReference type="Proteomes" id="UP000184363">
    <property type="component" value="Unassembled WGS sequence"/>
</dbReference>
<dbReference type="AlphaFoldDB" id="A0A1M6QVF5"/>
<sequence>MNGDNRPAGEPVPDELTALQEELRSAERAVVRRTDPGATALLVTGFMLVLLVGLMLPWVGYTPGWALLAGMENQGVLVRLFTFTALGFGLVISALALATRLWALAWLCAVGCGIASINGLWALWTRQVGVPVGEPGPAFGMVLAVIAIVLLAANWARIALRR</sequence>
<keyword evidence="3" id="KW-1185">Reference proteome</keyword>
<evidence type="ECO:0000313" key="2">
    <source>
        <dbReference type="EMBL" id="SHK24221.1"/>
    </source>
</evidence>
<organism evidence="2 3">
    <name type="scientific">Pseudonocardia thermophila</name>
    <dbReference type="NCBI Taxonomy" id="1848"/>
    <lineage>
        <taxon>Bacteria</taxon>
        <taxon>Bacillati</taxon>
        <taxon>Actinomycetota</taxon>
        <taxon>Actinomycetes</taxon>
        <taxon>Pseudonocardiales</taxon>
        <taxon>Pseudonocardiaceae</taxon>
        <taxon>Pseudonocardia</taxon>
    </lineage>
</organism>
<keyword evidence="1" id="KW-1133">Transmembrane helix</keyword>
<dbReference type="RefSeq" id="WP_073455990.1">
    <property type="nucleotide sequence ID" value="NZ_CALGVN010000029.1"/>
</dbReference>
<evidence type="ECO:0008006" key="4">
    <source>
        <dbReference type="Google" id="ProtNLM"/>
    </source>
</evidence>
<evidence type="ECO:0000256" key="1">
    <source>
        <dbReference type="SAM" id="Phobius"/>
    </source>
</evidence>
<feature type="transmembrane region" description="Helical" evidence="1">
    <location>
        <begin position="38"/>
        <end position="56"/>
    </location>
</feature>
<reference evidence="2 3" key="1">
    <citation type="submission" date="2016-11" db="EMBL/GenBank/DDBJ databases">
        <authorList>
            <person name="Jaros S."/>
            <person name="Januszkiewicz K."/>
            <person name="Wedrychowicz H."/>
        </authorList>
    </citation>
    <scope>NUCLEOTIDE SEQUENCE [LARGE SCALE GENOMIC DNA]</scope>
    <source>
        <strain evidence="2 3">DSM 43832</strain>
    </source>
</reference>
<feature type="transmembrane region" description="Helical" evidence="1">
    <location>
        <begin position="136"/>
        <end position="156"/>
    </location>
</feature>
<feature type="transmembrane region" description="Helical" evidence="1">
    <location>
        <begin position="104"/>
        <end position="124"/>
    </location>
</feature>
<dbReference type="STRING" id="1848.SAMN05443637_10435"/>
<feature type="transmembrane region" description="Helical" evidence="1">
    <location>
        <begin position="76"/>
        <end position="97"/>
    </location>
</feature>